<evidence type="ECO:0000313" key="1">
    <source>
        <dbReference type="EMBL" id="MFC0225666.1"/>
    </source>
</evidence>
<dbReference type="InterPro" id="IPR022538">
    <property type="entry name" value="DUF2570"/>
</dbReference>
<sequence length="121" mass="13367">MKYGLIGALLVAICLGWYSSVLTGRLETSQQLIREQSKSLEQQSALIGTMQIQDAQNRSLMAAQLQQEQQLRQRATANERKFREAIKNDDCAKRDMPGAVVELLQPLPPAASTETVNPATP</sequence>
<name>A0ABV6E9H0_9GAMM</name>
<dbReference type="Pfam" id="PF10828">
    <property type="entry name" value="DUF2570"/>
    <property type="match status" value="1"/>
</dbReference>
<evidence type="ECO:0000313" key="2">
    <source>
        <dbReference type="Proteomes" id="UP001589792"/>
    </source>
</evidence>
<protein>
    <submittedName>
        <fullName evidence="1">DUF2570 family protein</fullName>
    </submittedName>
</protein>
<dbReference type="RefSeq" id="WP_380673175.1">
    <property type="nucleotide sequence ID" value="NZ_CP173186.1"/>
</dbReference>
<proteinExistence type="predicted"/>
<organism evidence="1 2">
    <name type="scientific">Serratia aquatilis</name>
    <dbReference type="NCBI Taxonomy" id="1737515"/>
    <lineage>
        <taxon>Bacteria</taxon>
        <taxon>Pseudomonadati</taxon>
        <taxon>Pseudomonadota</taxon>
        <taxon>Gammaproteobacteria</taxon>
        <taxon>Enterobacterales</taxon>
        <taxon>Yersiniaceae</taxon>
        <taxon>Serratia</taxon>
    </lineage>
</organism>
<accession>A0ABV6E9H0</accession>
<gene>
    <name evidence="1" type="ORF">ACFFJ3_03955</name>
</gene>
<reference evidence="1 2" key="1">
    <citation type="submission" date="2024-09" db="EMBL/GenBank/DDBJ databases">
        <authorList>
            <person name="Sun Q."/>
            <person name="Mori K."/>
        </authorList>
    </citation>
    <scope>NUCLEOTIDE SEQUENCE [LARGE SCALE GENOMIC DNA]</scope>
    <source>
        <strain evidence="1 2">CCM 8626</strain>
    </source>
</reference>
<dbReference type="Proteomes" id="UP001589792">
    <property type="component" value="Unassembled WGS sequence"/>
</dbReference>
<comment type="caution">
    <text evidence="1">The sequence shown here is derived from an EMBL/GenBank/DDBJ whole genome shotgun (WGS) entry which is preliminary data.</text>
</comment>
<dbReference type="EMBL" id="JBHLXG010000003">
    <property type="protein sequence ID" value="MFC0225666.1"/>
    <property type="molecule type" value="Genomic_DNA"/>
</dbReference>
<keyword evidence="2" id="KW-1185">Reference proteome</keyword>